<dbReference type="EMBL" id="PDLN01000009">
    <property type="protein sequence ID" value="RDW76110.1"/>
    <property type="molecule type" value="Genomic_DNA"/>
</dbReference>
<keyword evidence="1" id="KW-0560">Oxidoreductase</keyword>
<dbReference type="InterPro" id="IPR050791">
    <property type="entry name" value="Aldo-Keto_reductase"/>
</dbReference>
<dbReference type="Pfam" id="PF00248">
    <property type="entry name" value="Aldo_ket_red"/>
    <property type="match status" value="1"/>
</dbReference>
<organism evidence="3 4">
    <name type="scientific">Coleophoma crateriformis</name>
    <dbReference type="NCBI Taxonomy" id="565419"/>
    <lineage>
        <taxon>Eukaryota</taxon>
        <taxon>Fungi</taxon>
        <taxon>Dikarya</taxon>
        <taxon>Ascomycota</taxon>
        <taxon>Pezizomycotina</taxon>
        <taxon>Leotiomycetes</taxon>
        <taxon>Helotiales</taxon>
        <taxon>Dermateaceae</taxon>
        <taxon>Coleophoma</taxon>
    </lineage>
</organism>
<evidence type="ECO:0000313" key="3">
    <source>
        <dbReference type="EMBL" id="RDW76110.1"/>
    </source>
</evidence>
<protein>
    <submittedName>
        <fullName evidence="3">Aldo reductase-2</fullName>
    </submittedName>
</protein>
<dbReference type="Gene3D" id="3.20.20.100">
    <property type="entry name" value="NADP-dependent oxidoreductase domain"/>
    <property type="match status" value="1"/>
</dbReference>
<name>A0A3D8RQ64_9HELO</name>
<accession>A0A3D8RQ64</accession>
<dbReference type="InterPro" id="IPR036812">
    <property type="entry name" value="NAD(P)_OxRdtase_dom_sf"/>
</dbReference>
<dbReference type="SUPFAM" id="SSF51430">
    <property type="entry name" value="NAD(P)-linked oxidoreductase"/>
    <property type="match status" value="1"/>
</dbReference>
<dbReference type="Proteomes" id="UP000256328">
    <property type="component" value="Unassembled WGS sequence"/>
</dbReference>
<proteinExistence type="predicted"/>
<evidence type="ECO:0000259" key="2">
    <source>
        <dbReference type="Pfam" id="PF00248"/>
    </source>
</evidence>
<comment type="caution">
    <text evidence="3">The sequence shown here is derived from an EMBL/GenBank/DDBJ whole genome shotgun (WGS) entry which is preliminary data.</text>
</comment>
<feature type="domain" description="NADP-dependent oxidoreductase" evidence="2">
    <location>
        <begin position="20"/>
        <end position="314"/>
    </location>
</feature>
<dbReference type="OrthoDB" id="37537at2759"/>
<keyword evidence="4" id="KW-1185">Reference proteome</keyword>
<dbReference type="GO" id="GO:0016491">
    <property type="term" value="F:oxidoreductase activity"/>
    <property type="evidence" value="ECO:0007669"/>
    <property type="project" value="UniProtKB-KW"/>
</dbReference>
<gene>
    <name evidence="3" type="ORF">BP5796_06931</name>
</gene>
<dbReference type="GO" id="GO:0005737">
    <property type="term" value="C:cytoplasm"/>
    <property type="evidence" value="ECO:0007669"/>
    <property type="project" value="TreeGrafter"/>
</dbReference>
<evidence type="ECO:0000313" key="4">
    <source>
        <dbReference type="Proteomes" id="UP000256328"/>
    </source>
</evidence>
<reference evidence="3 4" key="1">
    <citation type="journal article" date="2018" name="IMA Fungus">
        <title>IMA Genome-F 9: Draft genome sequence of Annulohypoxylon stygium, Aspergillus mulundensis, Berkeleyomyces basicola (syn. Thielaviopsis basicola), Ceratocystis smalleyi, two Cercospora beticola strains, Coleophoma cylindrospora, Fusarium fracticaudum, Phialophora cf. hyalina, and Morchella septimelata.</title>
        <authorList>
            <person name="Wingfield B.D."/>
            <person name="Bills G.F."/>
            <person name="Dong Y."/>
            <person name="Huang W."/>
            <person name="Nel W.J."/>
            <person name="Swalarsk-Parry B.S."/>
            <person name="Vaghefi N."/>
            <person name="Wilken P.M."/>
            <person name="An Z."/>
            <person name="de Beer Z.W."/>
            <person name="De Vos L."/>
            <person name="Chen L."/>
            <person name="Duong T.A."/>
            <person name="Gao Y."/>
            <person name="Hammerbacher A."/>
            <person name="Kikkert J.R."/>
            <person name="Li Y."/>
            <person name="Li H."/>
            <person name="Li K."/>
            <person name="Li Q."/>
            <person name="Liu X."/>
            <person name="Ma X."/>
            <person name="Naidoo K."/>
            <person name="Pethybridge S.J."/>
            <person name="Sun J."/>
            <person name="Steenkamp E.T."/>
            <person name="van der Nest M.A."/>
            <person name="van Wyk S."/>
            <person name="Wingfield M.J."/>
            <person name="Xiong C."/>
            <person name="Yue Q."/>
            <person name="Zhang X."/>
        </authorList>
    </citation>
    <scope>NUCLEOTIDE SEQUENCE [LARGE SCALE GENOMIC DNA]</scope>
    <source>
        <strain evidence="3 4">BP5796</strain>
    </source>
</reference>
<dbReference type="InterPro" id="IPR023210">
    <property type="entry name" value="NADP_OxRdtase_dom"/>
</dbReference>
<dbReference type="PANTHER" id="PTHR43625:SF40">
    <property type="entry name" value="ALDO-KETO REDUCTASE YAKC [NADP(+)]"/>
    <property type="match status" value="1"/>
</dbReference>
<dbReference type="AlphaFoldDB" id="A0A3D8RQ64"/>
<evidence type="ECO:0000256" key="1">
    <source>
        <dbReference type="ARBA" id="ARBA00023002"/>
    </source>
</evidence>
<sequence>MSPQLPTRQLGKDGPYVCAMGFGMMGLSVFYGSIPSDSERLAFLDQVFARGETFWDSADVYGDSEDLLGKWFKQTGKRDEVFLATKFANLVTAEGEWALRSDPEYVKLACEKSLSRLGIDCIDLYYCHRVDQKTPIEKTIQAMAELKEAGKIKYLGLSECSAATLRRACAVHHISAIQMEYNPFETSIEDPQINVLQTARELGVAVVIYSPLGHGILTGQYKSSSDFEADDFRHTMPQFSGENLGRNLKLVDELKARAVKKGVTVGQLVLAWEMAQGDDIIPIPGTKKVKYLEENLGALNIKLGEEEIKEIRAAVDACTVYGERYSEQHMKNLYGDTPPL</sequence>
<dbReference type="PANTHER" id="PTHR43625">
    <property type="entry name" value="AFLATOXIN B1 ALDEHYDE REDUCTASE"/>
    <property type="match status" value="1"/>
</dbReference>